<evidence type="ECO:0000313" key="2">
    <source>
        <dbReference type="EMBL" id="SAM01399.1"/>
    </source>
</evidence>
<dbReference type="Proteomes" id="UP000078561">
    <property type="component" value="Unassembled WGS sequence"/>
</dbReference>
<feature type="compositionally biased region" description="Low complexity" evidence="1">
    <location>
        <begin position="30"/>
        <end position="54"/>
    </location>
</feature>
<proteinExistence type="predicted"/>
<feature type="compositionally biased region" description="Low complexity" evidence="1">
    <location>
        <begin position="98"/>
        <end position="109"/>
    </location>
</feature>
<dbReference type="STRING" id="4829.A0A163M598"/>
<feature type="region of interest" description="Disordered" evidence="1">
    <location>
        <begin position="134"/>
        <end position="165"/>
    </location>
</feature>
<sequence>MNHLMERDTAAHDLAEVRKLIDSMNSLVNQQQQQQQRQQQELLKQQQQQQQQQQKRTEEELQKASDKYPGEPSHDPSAASGTTSPRSHTFSPPPAPSPSTSLPNAATTTKLPPLTQNNAAAFLAAMAAAAAAANSQHTAQPSSFPTTTDNNQPSAQSPPTQQKQPNGIVIEVTHLFFNRTLYFQLSLDATIEPLVAWLRLSFNDNSVSGMVLQYKGTDGLWKCLLNLGLYGSQAVGIDKT</sequence>
<dbReference type="OrthoDB" id="2406983at2759"/>
<dbReference type="EMBL" id="LT553527">
    <property type="protein sequence ID" value="SAM01399.1"/>
    <property type="molecule type" value="Genomic_DNA"/>
</dbReference>
<feature type="compositionally biased region" description="Basic and acidic residues" evidence="1">
    <location>
        <begin position="55"/>
        <end position="74"/>
    </location>
</feature>
<dbReference type="AlphaFoldDB" id="A0A163M598"/>
<gene>
    <name evidence="2" type="primary">ABSGL_07140.1 scaffold 8717</name>
</gene>
<evidence type="ECO:0000256" key="1">
    <source>
        <dbReference type="SAM" id="MobiDB-lite"/>
    </source>
</evidence>
<organism evidence="2">
    <name type="scientific">Absidia glauca</name>
    <name type="common">Pin mould</name>
    <dbReference type="NCBI Taxonomy" id="4829"/>
    <lineage>
        <taxon>Eukaryota</taxon>
        <taxon>Fungi</taxon>
        <taxon>Fungi incertae sedis</taxon>
        <taxon>Mucoromycota</taxon>
        <taxon>Mucoromycotina</taxon>
        <taxon>Mucoromycetes</taxon>
        <taxon>Mucorales</taxon>
        <taxon>Cunninghamellaceae</taxon>
        <taxon>Absidia</taxon>
    </lineage>
</organism>
<protein>
    <submittedName>
        <fullName evidence="2">Uncharacterized protein</fullName>
    </submittedName>
</protein>
<name>A0A163M598_ABSGL</name>
<dbReference type="OMA" id="SGYTDKR"/>
<dbReference type="InParanoid" id="A0A163M598"/>
<accession>A0A163M598</accession>
<feature type="region of interest" description="Disordered" evidence="1">
    <location>
        <begin position="26"/>
        <end position="112"/>
    </location>
</feature>
<keyword evidence="3" id="KW-1185">Reference proteome</keyword>
<reference evidence="2" key="1">
    <citation type="submission" date="2016-04" db="EMBL/GenBank/DDBJ databases">
        <authorList>
            <person name="Evans L.H."/>
            <person name="Alamgir A."/>
            <person name="Owens N."/>
            <person name="Weber N.D."/>
            <person name="Virtaneva K."/>
            <person name="Barbian K."/>
            <person name="Babar A."/>
            <person name="Rosenke K."/>
        </authorList>
    </citation>
    <scope>NUCLEOTIDE SEQUENCE [LARGE SCALE GENOMIC DNA]</scope>
    <source>
        <strain evidence="2">CBS 101.48</strain>
    </source>
</reference>
<evidence type="ECO:0000313" key="3">
    <source>
        <dbReference type="Proteomes" id="UP000078561"/>
    </source>
</evidence>